<dbReference type="PANTHER" id="PTHR39639">
    <property type="entry name" value="CHROMOSOME 16, WHOLE GENOME SHOTGUN SEQUENCE"/>
    <property type="match status" value="1"/>
</dbReference>
<dbReference type="RefSeq" id="WP_374621551.1">
    <property type="nucleotide sequence ID" value="NZ_JBHSIH010000001.1"/>
</dbReference>
<name>A0ABW5EIW0_9BURK</name>
<dbReference type="EMBL" id="JBHUIG010000003">
    <property type="protein sequence ID" value="MFD2317951.1"/>
    <property type="molecule type" value="Genomic_DNA"/>
</dbReference>
<proteinExistence type="predicted"/>
<evidence type="ECO:0000313" key="3">
    <source>
        <dbReference type="Proteomes" id="UP001597287"/>
    </source>
</evidence>
<organism evidence="2 3">
    <name type="scientific">Delftia deserti</name>
    <dbReference type="NCBI Taxonomy" id="1651218"/>
    <lineage>
        <taxon>Bacteria</taxon>
        <taxon>Pseudomonadati</taxon>
        <taxon>Pseudomonadota</taxon>
        <taxon>Betaproteobacteria</taxon>
        <taxon>Burkholderiales</taxon>
        <taxon>Comamonadaceae</taxon>
        <taxon>Delftia</taxon>
    </lineage>
</organism>
<dbReference type="PANTHER" id="PTHR39639:SF1">
    <property type="entry name" value="DUF262 DOMAIN-CONTAINING PROTEIN"/>
    <property type="match status" value="1"/>
</dbReference>
<dbReference type="Proteomes" id="UP001597287">
    <property type="component" value="Unassembled WGS sequence"/>
</dbReference>
<protein>
    <submittedName>
        <fullName evidence="2">DUF262 domain-containing protein</fullName>
    </submittedName>
</protein>
<dbReference type="Pfam" id="PF03235">
    <property type="entry name" value="GmrSD_N"/>
    <property type="match status" value="1"/>
</dbReference>
<gene>
    <name evidence="2" type="ORF">ACFSPV_04495</name>
</gene>
<feature type="domain" description="GmrSD restriction endonucleases N-terminal" evidence="1">
    <location>
        <begin position="62"/>
        <end position="207"/>
    </location>
</feature>
<sequence length="413" mass="47319">MNSIVEHKFPDTELTELGQSSGVEYEPVSEMEEPFDPASISIDTRVIALDHVLRRLRQGTIRLAPSFQRKYIWDEPRKSRLIESLMLRIPLPMFYVAANHDGTWDVVDGLQRLTTIRDFLIVSEKSEYKSLKLAGLEFWGDRFNGKTFAEIESMETNSRVVNNILETEMRFTVINPGTPEEVKRNIFKRINTGGMPLTLQEIRHALYQGPATDLLAKLVESDSFLNAVDNSIDDSRMAGRELILRFLAFYMFDHTNGFDGDMDKLLSNVMRVINCLPNVGEKEMLKIFKDAPVPELIFRDIGKVEIAFGKAMIRGKRFFGEDAFRKGTSESRRTPVNKALFEAWSKIFAAMKPSEFRDLCSNKADAIKEYKKILTKDSFERAISRDSTSGPGVRERYRVLDGLVKKWAVKYDL</sequence>
<evidence type="ECO:0000313" key="2">
    <source>
        <dbReference type="EMBL" id="MFD2317951.1"/>
    </source>
</evidence>
<accession>A0ABW5EIW0</accession>
<keyword evidence="3" id="KW-1185">Reference proteome</keyword>
<dbReference type="InterPro" id="IPR004919">
    <property type="entry name" value="GmrSD_N"/>
</dbReference>
<evidence type="ECO:0000259" key="1">
    <source>
        <dbReference type="Pfam" id="PF03235"/>
    </source>
</evidence>
<comment type="caution">
    <text evidence="2">The sequence shown here is derived from an EMBL/GenBank/DDBJ whole genome shotgun (WGS) entry which is preliminary data.</text>
</comment>
<reference evidence="3" key="1">
    <citation type="journal article" date="2019" name="Int. J. Syst. Evol. Microbiol.">
        <title>The Global Catalogue of Microorganisms (GCM) 10K type strain sequencing project: providing services to taxonomists for standard genome sequencing and annotation.</title>
        <authorList>
            <consortium name="The Broad Institute Genomics Platform"/>
            <consortium name="The Broad Institute Genome Sequencing Center for Infectious Disease"/>
            <person name="Wu L."/>
            <person name="Ma J."/>
        </authorList>
    </citation>
    <scope>NUCLEOTIDE SEQUENCE [LARGE SCALE GENOMIC DNA]</scope>
    <source>
        <strain evidence="3">CCUG 62793</strain>
    </source>
</reference>